<proteinExistence type="inferred from homology"/>
<comment type="similarity">
    <text evidence="2">Belongs to the glycosyltransferase 31 family.</text>
</comment>
<dbReference type="AlphaFoldDB" id="A0AAV0AQH8"/>
<evidence type="ECO:0000256" key="5">
    <source>
        <dbReference type="ARBA" id="ARBA00022692"/>
    </source>
</evidence>
<evidence type="ECO:0000256" key="3">
    <source>
        <dbReference type="ARBA" id="ARBA00022676"/>
    </source>
</evidence>
<dbReference type="Gene3D" id="3.90.550.50">
    <property type="match status" value="1"/>
</dbReference>
<keyword evidence="6" id="KW-0735">Signal-anchor</keyword>
<dbReference type="GO" id="GO:0000139">
    <property type="term" value="C:Golgi membrane"/>
    <property type="evidence" value="ECO:0007669"/>
    <property type="project" value="UniProtKB-SubCell"/>
</dbReference>
<protein>
    <recommendedName>
        <fullName evidence="14">Glycosyltransferase family 31 protein</fullName>
    </recommendedName>
</protein>
<keyword evidence="4" id="KW-0808">Transferase</keyword>
<feature type="region of interest" description="Disordered" evidence="10">
    <location>
        <begin position="842"/>
        <end position="898"/>
    </location>
</feature>
<keyword evidence="7 11" id="KW-1133">Transmembrane helix</keyword>
<keyword evidence="5 11" id="KW-0812">Transmembrane</keyword>
<evidence type="ECO:0000313" key="12">
    <source>
        <dbReference type="EMBL" id="CAH7670190.1"/>
    </source>
</evidence>
<evidence type="ECO:0000256" key="9">
    <source>
        <dbReference type="ARBA" id="ARBA00023136"/>
    </source>
</evidence>
<feature type="region of interest" description="Disordered" evidence="10">
    <location>
        <begin position="1"/>
        <end position="30"/>
    </location>
</feature>
<dbReference type="GO" id="GO:0016758">
    <property type="term" value="F:hexosyltransferase activity"/>
    <property type="evidence" value="ECO:0007669"/>
    <property type="project" value="InterPro"/>
</dbReference>
<dbReference type="EMBL" id="CALTRL010000952">
    <property type="protein sequence ID" value="CAH7670190.1"/>
    <property type="molecule type" value="Genomic_DNA"/>
</dbReference>
<feature type="compositionally biased region" description="Polar residues" evidence="10">
    <location>
        <begin position="74"/>
        <end position="85"/>
    </location>
</feature>
<evidence type="ECO:0000256" key="1">
    <source>
        <dbReference type="ARBA" id="ARBA00004323"/>
    </source>
</evidence>
<name>A0AAV0AQH8_PHAPC</name>
<feature type="compositionally biased region" description="Acidic residues" evidence="10">
    <location>
        <begin position="883"/>
        <end position="898"/>
    </location>
</feature>
<evidence type="ECO:0000256" key="7">
    <source>
        <dbReference type="ARBA" id="ARBA00022989"/>
    </source>
</evidence>
<dbReference type="Proteomes" id="UP001153365">
    <property type="component" value="Unassembled WGS sequence"/>
</dbReference>
<evidence type="ECO:0000256" key="6">
    <source>
        <dbReference type="ARBA" id="ARBA00022968"/>
    </source>
</evidence>
<reference evidence="12" key="1">
    <citation type="submission" date="2022-06" db="EMBL/GenBank/DDBJ databases">
        <authorList>
            <consortium name="SYNGENTA / RWTH Aachen University"/>
        </authorList>
    </citation>
    <scope>NUCLEOTIDE SEQUENCE</scope>
</reference>
<comment type="subcellular location">
    <subcellularLocation>
        <location evidence="1">Golgi apparatus membrane</location>
        <topology evidence="1">Single-pass type II membrane protein</topology>
    </subcellularLocation>
</comment>
<keyword evidence="8" id="KW-0333">Golgi apparatus</keyword>
<dbReference type="PANTHER" id="PTHR11214">
    <property type="entry name" value="BETA-1,3-N-ACETYLGLUCOSAMINYLTRANSFERASE"/>
    <property type="match status" value="1"/>
</dbReference>
<evidence type="ECO:0000256" key="10">
    <source>
        <dbReference type="SAM" id="MobiDB-lite"/>
    </source>
</evidence>
<gene>
    <name evidence="12" type="ORF">PPACK8108_LOCUS4904</name>
</gene>
<evidence type="ECO:0008006" key="14">
    <source>
        <dbReference type="Google" id="ProtNLM"/>
    </source>
</evidence>
<dbReference type="PANTHER" id="PTHR11214:SF333">
    <property type="entry name" value="GLYCOSYLTRANSFERASE FAMILY 31 PROTEIN"/>
    <property type="match status" value="1"/>
</dbReference>
<feature type="region of interest" description="Disordered" evidence="10">
    <location>
        <begin position="71"/>
        <end position="90"/>
    </location>
</feature>
<feature type="compositionally biased region" description="Basic residues" evidence="10">
    <location>
        <begin position="19"/>
        <end position="30"/>
    </location>
</feature>
<evidence type="ECO:0000313" key="13">
    <source>
        <dbReference type="Proteomes" id="UP001153365"/>
    </source>
</evidence>
<keyword evidence="3" id="KW-0328">Glycosyltransferase</keyword>
<accession>A0AAV0AQH8</accession>
<keyword evidence="13" id="KW-1185">Reference proteome</keyword>
<dbReference type="GO" id="GO:0051072">
    <property type="term" value="P:4,6-pyruvylated galactose residue biosynthetic process"/>
    <property type="evidence" value="ECO:0007669"/>
    <property type="project" value="TreeGrafter"/>
</dbReference>
<comment type="caution">
    <text evidence="12">The sequence shown here is derived from an EMBL/GenBank/DDBJ whole genome shotgun (WGS) entry which is preliminary data.</text>
</comment>
<sequence>MPNSYSQNLNSTNSNNSPHRSKRYWFSSRRQKRKNSIHALSATSSSSSASLYSPPFFSDQSASKLDDQAPKYSSLVSSSPNSGQPRRSSNGRLRRLSRFFPFILFSKLFSFRWFKKSISPYQPLGILLGTVGFIVFAISLTNFLIHFLDTDKEPLPWRSYCQEQPEFPHALADSLDPVNVFVGVFSIDSGYERRHLIRSTYARHSRPVDPRTGLVDHNVQLKFILGRPRIQHARRVALEMETYNDIVILDIAENMNRGKTFAYFSWASQNATVPFYYHQVQEPEPKTGINGIGGVKAHDPNNSQNLKLAVGFKKADFVVKADDDAFIVLSELERHLRVAPRTKTYWGYLIRNLFMGGECYALSSDLVRYVATSERVLDHLTGAEDKKVAKWMRIHPNATQINWVTERCWIYDHPKAGTTYSHGFLFPDEVERVRAEGRRGLTEAEIEERGEANLQSYSTVAKWKQRYVAPKNMMTMEEEVEALVEGGGRFQSSSLKRPVMPSKDLVPAEKVVFEADDQRLKKSNSITNKSTTKGLRSRVEEMGHYNEPVKNHYEEPSLKFGRPPSELMAHMPELENMPESELKEALIKARESKIVSKEEKFQKGSVGTVKLAEMPSQTQGVADSLSGTMLFAPTLRYDPDDIRLRNQRYLNRPHGGTVVVHYLKRNEWFLETSLVLLGKTKTWDDGLVPGAYGPHLREPSEKAKGTVVLGLDNMEDGSNQSSLTALGSKKVEVDNKIDWGKLNEVEEVPAGAGVFGGARMYGSPVILADGRIKEGRVISPSQRAIAETDFKVRQKMTDGDYRDSELGKASNTLEIVEDEEEEEGLKNIDGIRKSQFGGAGWIRGKPRVRVGDPANGPNFDLIKDQPESETNRGEEDGQRKDSVEEDGESNFEGINEEVAETQEVLKQILLKPTSIGGGSVVRSASELYNGVKVKS</sequence>
<evidence type="ECO:0000256" key="2">
    <source>
        <dbReference type="ARBA" id="ARBA00008661"/>
    </source>
</evidence>
<evidence type="ECO:0000256" key="8">
    <source>
        <dbReference type="ARBA" id="ARBA00023034"/>
    </source>
</evidence>
<organism evidence="12 13">
    <name type="scientific">Phakopsora pachyrhizi</name>
    <name type="common">Asian soybean rust disease fungus</name>
    <dbReference type="NCBI Taxonomy" id="170000"/>
    <lineage>
        <taxon>Eukaryota</taxon>
        <taxon>Fungi</taxon>
        <taxon>Dikarya</taxon>
        <taxon>Basidiomycota</taxon>
        <taxon>Pucciniomycotina</taxon>
        <taxon>Pucciniomycetes</taxon>
        <taxon>Pucciniales</taxon>
        <taxon>Phakopsoraceae</taxon>
        <taxon>Phakopsora</taxon>
    </lineage>
</organism>
<keyword evidence="9 11" id="KW-0472">Membrane</keyword>
<evidence type="ECO:0000256" key="11">
    <source>
        <dbReference type="SAM" id="Phobius"/>
    </source>
</evidence>
<dbReference type="InterPro" id="IPR002659">
    <property type="entry name" value="Glyco_trans_31"/>
</dbReference>
<evidence type="ECO:0000256" key="4">
    <source>
        <dbReference type="ARBA" id="ARBA00022679"/>
    </source>
</evidence>
<feature type="compositionally biased region" description="Low complexity" evidence="10">
    <location>
        <begin position="1"/>
        <end position="17"/>
    </location>
</feature>
<feature type="compositionally biased region" description="Basic and acidic residues" evidence="10">
    <location>
        <begin position="861"/>
        <end position="882"/>
    </location>
</feature>
<feature type="transmembrane region" description="Helical" evidence="11">
    <location>
        <begin position="126"/>
        <end position="148"/>
    </location>
</feature>